<comment type="caution">
    <text evidence="3">The sequence shown here is derived from an EMBL/GenBank/DDBJ whole genome shotgun (WGS) entry which is preliminary data.</text>
</comment>
<evidence type="ECO:0000256" key="2">
    <source>
        <dbReference type="SAM" id="Phobius"/>
    </source>
</evidence>
<dbReference type="AlphaFoldDB" id="W4LFB6"/>
<dbReference type="Proteomes" id="UP000019140">
    <property type="component" value="Unassembled WGS sequence"/>
</dbReference>
<keyword evidence="2" id="KW-0812">Transmembrane</keyword>
<proteinExistence type="predicted"/>
<protein>
    <submittedName>
        <fullName evidence="3">Uncharacterized protein</fullName>
    </submittedName>
</protein>
<accession>W4LFB6</accession>
<evidence type="ECO:0000313" key="4">
    <source>
        <dbReference type="Proteomes" id="UP000019140"/>
    </source>
</evidence>
<sequence length="123" mass="13789">MAPDALFYPLLLTALVLVCLIIHVWWPDPLRATPSPPVKPVKPRRKRSKEPKPFAGYIQKPLCEACEHGLDSRPKAPGSPPPAIIFNRGRKRVVYPHPTDNSPALQRVALKGQIWFRTQQNGA</sequence>
<reference evidence="3 4" key="1">
    <citation type="journal article" date="2014" name="Nature">
        <title>An environmental bacterial taxon with a large and distinct metabolic repertoire.</title>
        <authorList>
            <person name="Wilson M.C."/>
            <person name="Mori T."/>
            <person name="Ruckert C."/>
            <person name="Uria A.R."/>
            <person name="Helf M.J."/>
            <person name="Takada K."/>
            <person name="Gernert C."/>
            <person name="Steffens U.A."/>
            <person name="Heycke N."/>
            <person name="Schmitt S."/>
            <person name="Rinke C."/>
            <person name="Helfrich E.J."/>
            <person name="Brachmann A.O."/>
            <person name="Gurgui C."/>
            <person name="Wakimoto T."/>
            <person name="Kracht M."/>
            <person name="Crusemann M."/>
            <person name="Hentschel U."/>
            <person name="Abe I."/>
            <person name="Matsunaga S."/>
            <person name="Kalinowski J."/>
            <person name="Takeyama H."/>
            <person name="Piel J."/>
        </authorList>
    </citation>
    <scope>NUCLEOTIDE SEQUENCE [LARGE SCALE GENOMIC DNA]</scope>
    <source>
        <strain evidence="4">TSY2</strain>
    </source>
</reference>
<organism evidence="3 4">
    <name type="scientific">Candidatus Entotheonella gemina</name>
    <dbReference type="NCBI Taxonomy" id="1429439"/>
    <lineage>
        <taxon>Bacteria</taxon>
        <taxon>Pseudomonadati</taxon>
        <taxon>Nitrospinota/Tectimicrobiota group</taxon>
        <taxon>Candidatus Tectimicrobiota</taxon>
        <taxon>Candidatus Entotheonellia</taxon>
        <taxon>Candidatus Entotheonellales</taxon>
        <taxon>Candidatus Entotheonellaceae</taxon>
        <taxon>Candidatus Entotheonella</taxon>
    </lineage>
</organism>
<feature type="region of interest" description="Disordered" evidence="1">
    <location>
        <begin position="28"/>
        <end position="51"/>
    </location>
</feature>
<gene>
    <name evidence="3" type="ORF">ETSY2_47200</name>
</gene>
<evidence type="ECO:0000256" key="1">
    <source>
        <dbReference type="SAM" id="MobiDB-lite"/>
    </source>
</evidence>
<keyword evidence="2" id="KW-1133">Transmembrane helix</keyword>
<keyword evidence="4" id="KW-1185">Reference proteome</keyword>
<evidence type="ECO:0000313" key="3">
    <source>
        <dbReference type="EMBL" id="ETW96036.1"/>
    </source>
</evidence>
<dbReference type="EMBL" id="AZHX01002241">
    <property type="protein sequence ID" value="ETW96036.1"/>
    <property type="molecule type" value="Genomic_DNA"/>
</dbReference>
<name>W4LFB6_9BACT</name>
<dbReference type="HOGENOM" id="CLU_2011099_0_0_7"/>
<feature type="transmembrane region" description="Helical" evidence="2">
    <location>
        <begin position="6"/>
        <end position="26"/>
    </location>
</feature>
<keyword evidence="2" id="KW-0472">Membrane</keyword>